<keyword evidence="1" id="KW-0285">Flavoprotein</keyword>
<dbReference type="PANTHER" id="PTHR43762:SF1">
    <property type="entry name" value="D-ARABINONO-1,4-LACTONE OXIDASE"/>
    <property type="match status" value="1"/>
</dbReference>
<sequence length="409" mass="44975">MTETPRISRGSGLSYAAASFLQDGLSVSHRSFDRVTDFDSARHVVEVETGISLFALHRFLSSRGLYLPIQPGHGRISVGGCIAADVHGKNQSRDGTFINQVESIELLHPSHGILELSPQKNPDLFRLTCGGYGLTGHIIRARLRASPAPTAWVQMRGVPFADAAEGFERLRLATGGTDFAYTWHDMASSRPGFGSGYLFQGRFVDEGASTASDAEPPVLSSESRGRWPVSLMNAISSRALNLEFRRRQKRTLRGQVVSLQDALFPAHKTQLYFQLFGAAGFREYQAILPDATIEDYVETVRAYVRAQPLPITLSSAKAFAGRRELLRFTGAGICLAFDVPAGAAADRFMAFLDERVMALGGLPNIIKDSRLPRAVVDFCYGEADRFRDALHAFDSKRLFRSDLSERLGL</sequence>
<dbReference type="GO" id="GO:0016899">
    <property type="term" value="F:oxidoreductase activity, acting on the CH-OH group of donors, oxygen as acceptor"/>
    <property type="evidence" value="ECO:0007669"/>
    <property type="project" value="InterPro"/>
</dbReference>
<proteinExistence type="predicted"/>
<evidence type="ECO:0000256" key="1">
    <source>
        <dbReference type="ARBA" id="ARBA00022827"/>
    </source>
</evidence>
<dbReference type="Gene3D" id="3.30.465.10">
    <property type="match status" value="1"/>
</dbReference>
<evidence type="ECO:0000313" key="2">
    <source>
        <dbReference type="EMBL" id="UPT90406.1"/>
    </source>
</evidence>
<dbReference type="AlphaFoldDB" id="A0A8T5VD34"/>
<dbReference type="PROSITE" id="PS51387">
    <property type="entry name" value="FAD_PCMH"/>
    <property type="match status" value="1"/>
</dbReference>
<reference evidence="2" key="2">
    <citation type="submission" date="2022-04" db="EMBL/GenBank/DDBJ databases">
        <authorList>
            <person name="Bromfield E.S.P."/>
            <person name="Cloutier S."/>
        </authorList>
    </citation>
    <scope>NUCLEOTIDE SEQUENCE</scope>
    <source>
        <strain evidence="2">1S5</strain>
    </source>
</reference>
<dbReference type="InterPro" id="IPR016166">
    <property type="entry name" value="FAD-bd_PCMH"/>
</dbReference>
<name>A0A8T5VD34_9BRAD</name>
<dbReference type="Proteomes" id="UP000551709">
    <property type="component" value="Chromosome"/>
</dbReference>
<gene>
    <name evidence="2" type="ORF">HAP41_0000016610</name>
</gene>
<dbReference type="SUPFAM" id="SSF56176">
    <property type="entry name" value="FAD-binding/transporter-associated domain-like"/>
    <property type="match status" value="1"/>
</dbReference>
<dbReference type="Pfam" id="PF01565">
    <property type="entry name" value="FAD_binding_4"/>
    <property type="match status" value="1"/>
</dbReference>
<dbReference type="RefSeq" id="WP_224580815.1">
    <property type="nucleotide sequence ID" value="NZ_CP096255.1"/>
</dbReference>
<protein>
    <submittedName>
        <fullName evidence="2">FAD-binding oxidoreductase</fullName>
    </submittedName>
</protein>
<dbReference type="InterPro" id="IPR036318">
    <property type="entry name" value="FAD-bd_PCMH-like_sf"/>
</dbReference>
<dbReference type="EMBL" id="CP096255">
    <property type="protein sequence ID" value="UPT90406.1"/>
    <property type="molecule type" value="Genomic_DNA"/>
</dbReference>
<dbReference type="InterPro" id="IPR016169">
    <property type="entry name" value="FAD-bd_PCMH_sub2"/>
</dbReference>
<dbReference type="InterPro" id="IPR010031">
    <property type="entry name" value="FAD_lactone_oxidase-like"/>
</dbReference>
<dbReference type="PANTHER" id="PTHR43762">
    <property type="entry name" value="L-GULONOLACTONE OXIDASE"/>
    <property type="match status" value="1"/>
</dbReference>
<evidence type="ECO:0000313" key="3">
    <source>
        <dbReference type="Proteomes" id="UP000551709"/>
    </source>
</evidence>
<reference evidence="2" key="1">
    <citation type="journal article" date="2017" name="Syst. Appl. Microbiol.">
        <title>Soybeans inoculated with root zone soils of Canadian native legumes harbour diverse and novel Bradyrhizobium spp. that possess agricultural potential.</title>
        <authorList>
            <person name="Bromfield E.S.P."/>
            <person name="Cloutier S."/>
            <person name="Tambong J.T."/>
            <person name="Tran Thi T.V."/>
        </authorList>
    </citation>
    <scope>NUCLEOTIDE SEQUENCE</scope>
    <source>
        <strain evidence="2">1S5</strain>
    </source>
</reference>
<dbReference type="GO" id="GO:0071949">
    <property type="term" value="F:FAD binding"/>
    <property type="evidence" value="ECO:0007669"/>
    <property type="project" value="InterPro"/>
</dbReference>
<accession>A0A8T5VD34</accession>
<dbReference type="InterPro" id="IPR006094">
    <property type="entry name" value="Oxid_FAD_bind_N"/>
</dbReference>
<keyword evidence="1" id="KW-0274">FAD</keyword>
<organism evidence="2 3">
    <name type="scientific">Bradyrhizobium barranii subsp. apii</name>
    <dbReference type="NCBI Taxonomy" id="2819348"/>
    <lineage>
        <taxon>Bacteria</taxon>
        <taxon>Pseudomonadati</taxon>
        <taxon>Pseudomonadota</taxon>
        <taxon>Alphaproteobacteria</taxon>
        <taxon>Hyphomicrobiales</taxon>
        <taxon>Nitrobacteraceae</taxon>
        <taxon>Bradyrhizobium</taxon>
        <taxon>Bradyrhizobium barranii</taxon>
    </lineage>
</organism>